<proteinExistence type="predicted"/>
<feature type="non-terminal residue" evidence="1">
    <location>
        <position position="133"/>
    </location>
</feature>
<reference evidence="1" key="1">
    <citation type="submission" date="2018-05" db="EMBL/GenBank/DDBJ databases">
        <authorList>
            <person name="Lanie J.A."/>
            <person name="Ng W.-L."/>
            <person name="Kazmierczak K.M."/>
            <person name="Andrzejewski T.M."/>
            <person name="Davidsen T.M."/>
            <person name="Wayne K.J."/>
            <person name="Tettelin H."/>
            <person name="Glass J.I."/>
            <person name="Rusch D."/>
            <person name="Podicherti R."/>
            <person name="Tsui H.-C.T."/>
            <person name="Winkler M.E."/>
        </authorList>
    </citation>
    <scope>NUCLEOTIDE SEQUENCE</scope>
</reference>
<dbReference type="EMBL" id="UINC01136560">
    <property type="protein sequence ID" value="SVD21403.1"/>
    <property type="molecule type" value="Genomic_DNA"/>
</dbReference>
<organism evidence="1">
    <name type="scientific">marine metagenome</name>
    <dbReference type="NCBI Taxonomy" id="408172"/>
    <lineage>
        <taxon>unclassified sequences</taxon>
        <taxon>metagenomes</taxon>
        <taxon>ecological metagenomes</taxon>
    </lineage>
</organism>
<evidence type="ECO:0000313" key="1">
    <source>
        <dbReference type="EMBL" id="SVD21403.1"/>
    </source>
</evidence>
<accession>A0A382THG5</accession>
<name>A0A382THG5_9ZZZZ</name>
<dbReference type="AlphaFoldDB" id="A0A382THG5"/>
<protein>
    <submittedName>
        <fullName evidence="1">Uncharacterized protein</fullName>
    </submittedName>
</protein>
<sequence>MGFITELFESKALRNQRGLGNMSAEQVAENVYMNILSLQAMRNDPSSMKIAQNYAKKTMMNPGFDNIRTTATDLHNWVAVLNQPDRYAETIGPVGRSSMPVLQLRQYLRQVASGRVNPNFDKQFLMSLERKLG</sequence>
<gene>
    <name evidence="1" type="ORF">METZ01_LOCUS374257</name>
</gene>